<proteinExistence type="predicted"/>
<evidence type="ECO:0000313" key="3">
    <source>
        <dbReference type="EMBL" id="OWP77840.1"/>
    </source>
</evidence>
<gene>
    <name evidence="3" type="ORF">BWK62_06710</name>
</gene>
<dbReference type="CDD" id="cd05635">
    <property type="entry name" value="LbH_unknown"/>
    <property type="match status" value="1"/>
</dbReference>
<sequence>MNYILFDGNVRNALLPFTFTRPVADIRVGILTIREKWEKFLGYTTTTITEEYLSEKYPMVEMEENIMINASFLPNDVLVEMIKSLEENQAVFYKDEVVAFYSKENQEVDFDAFEIIECTVDCITIEHTWDIFAKNDIALREDFELITEGRTSQPIPKSVNVIAPENIFIEEGAKLEFVTLNASTGPIYIGKNSEIMEGSVIRGPFALCEEAQVKLATKIYGATTVGPHSRVGGEINNSVLFAYSNKGHDGFLGNSVLGEWCNIGADSNNSNLKNNYEEVKLWSYETENFARTGLQFCGLMMGDHSKCGINTMFNTGTVVGVSANIFGSGFPRNFVPSFSWGGASGFTTYLTNKAFQTAKIVMSRRNLEFSEQEIRILEHVFEETKKYRKE</sequence>
<dbReference type="NCBIfam" id="TIGR03991">
    <property type="entry name" value="alt_bact_glmU"/>
    <property type="match status" value="1"/>
</dbReference>
<protein>
    <submittedName>
        <fullName evidence="3">Glucose-1-phosphate thymidylyltransferase</fullName>
    </submittedName>
</protein>
<keyword evidence="2" id="KW-0012">Acyltransferase</keyword>
<dbReference type="Pfam" id="PF13562">
    <property type="entry name" value="NTP_transf_4"/>
    <property type="match status" value="1"/>
</dbReference>
<dbReference type="SUPFAM" id="SSF51161">
    <property type="entry name" value="Trimeric LpxA-like enzymes"/>
    <property type="match status" value="1"/>
</dbReference>
<dbReference type="PANTHER" id="PTHR43584">
    <property type="entry name" value="NUCLEOTIDYL TRANSFERASE"/>
    <property type="match status" value="1"/>
</dbReference>
<dbReference type="Proteomes" id="UP000198034">
    <property type="component" value="Unassembled WGS sequence"/>
</dbReference>
<organism evidence="3 4">
    <name type="scientific">Flavobacterium columnare</name>
    <dbReference type="NCBI Taxonomy" id="996"/>
    <lineage>
        <taxon>Bacteria</taxon>
        <taxon>Pseudomonadati</taxon>
        <taxon>Bacteroidota</taxon>
        <taxon>Flavobacteriia</taxon>
        <taxon>Flavobacteriales</taxon>
        <taxon>Flavobacteriaceae</taxon>
        <taxon>Flavobacterium</taxon>
    </lineage>
</organism>
<dbReference type="InterPro" id="IPR050065">
    <property type="entry name" value="GlmU-like"/>
</dbReference>
<reference evidence="3 4" key="1">
    <citation type="journal article" date="2017" name="Infect. Genet. Evol.">
        <title>Comparative genome analysis of fish pathogen Flavobacterium columnare reveals extensive sequence diversity within the species.</title>
        <authorList>
            <person name="Kayansamruaj P."/>
            <person name="Dong H.T."/>
            <person name="Hirono I."/>
            <person name="Kondo H."/>
            <person name="Senapin S."/>
            <person name="Rodkhum C."/>
        </authorList>
    </citation>
    <scope>NUCLEOTIDE SEQUENCE [LARGE SCALE GENOMIC DNA]</scope>
    <source>
        <strain evidence="3 4">1214</strain>
    </source>
</reference>
<dbReference type="GO" id="GO:0016779">
    <property type="term" value="F:nucleotidyltransferase activity"/>
    <property type="evidence" value="ECO:0007669"/>
    <property type="project" value="UniProtKB-ARBA"/>
</dbReference>
<keyword evidence="1 3" id="KW-0808">Transferase</keyword>
<comment type="caution">
    <text evidence="3">The sequence shown here is derived from an EMBL/GenBank/DDBJ whole genome shotgun (WGS) entry which is preliminary data.</text>
</comment>
<evidence type="ECO:0000313" key="4">
    <source>
        <dbReference type="Proteomes" id="UP000198034"/>
    </source>
</evidence>
<dbReference type="Gene3D" id="2.160.10.10">
    <property type="entry name" value="Hexapeptide repeat proteins"/>
    <property type="match status" value="1"/>
</dbReference>
<dbReference type="InterPro" id="IPR023917">
    <property type="entry name" value="Bifunctiontional_GlmU_bac-type"/>
</dbReference>
<dbReference type="EMBL" id="MTCY01000014">
    <property type="protein sequence ID" value="OWP77840.1"/>
    <property type="molecule type" value="Genomic_DNA"/>
</dbReference>
<evidence type="ECO:0000256" key="2">
    <source>
        <dbReference type="ARBA" id="ARBA00023315"/>
    </source>
</evidence>
<evidence type="ECO:0000256" key="1">
    <source>
        <dbReference type="ARBA" id="ARBA00022679"/>
    </source>
</evidence>
<accession>A0A246GBA0</accession>
<dbReference type="AlphaFoldDB" id="A0A246GBA0"/>
<dbReference type="InterPro" id="IPR011004">
    <property type="entry name" value="Trimer_LpxA-like_sf"/>
</dbReference>
<dbReference type="GO" id="GO:0016746">
    <property type="term" value="F:acyltransferase activity"/>
    <property type="evidence" value="ECO:0007669"/>
    <property type="project" value="UniProtKB-KW"/>
</dbReference>
<name>A0A246GBA0_9FLAO</name>